<comment type="caution">
    <text evidence="1">The sequence shown here is derived from an EMBL/GenBank/DDBJ whole genome shotgun (WGS) entry which is preliminary data.</text>
</comment>
<protein>
    <submittedName>
        <fullName evidence="1">Flavin-nucleotide-binding protein</fullName>
    </submittedName>
</protein>
<dbReference type="Gene3D" id="2.30.110.10">
    <property type="entry name" value="Electron Transport, Fmn-binding Protein, Chain A"/>
    <property type="match status" value="1"/>
</dbReference>
<dbReference type="PANTHER" id="PTHR42815:SF2">
    <property type="entry name" value="FAD-BINDING, PUTATIVE (AFU_ORTHOLOGUE AFUA_6G07600)-RELATED"/>
    <property type="match status" value="1"/>
</dbReference>
<dbReference type="Proteomes" id="UP000277007">
    <property type="component" value="Unassembled WGS sequence"/>
</dbReference>
<dbReference type="EMBL" id="RXMA01000025">
    <property type="protein sequence ID" value="RTR16413.1"/>
    <property type="molecule type" value="Genomic_DNA"/>
</dbReference>
<accession>A0A3S0KVM8</accession>
<sequence>MTNPDAVPSPVAPTFHAGEIQLHERVGVREAMERIGPKVIRDHMPDQHRGFFAKLPLMLVGSVDAAGRPWASPLCGPPGFLHSPDPRRLTVNASPLPGTPLAAHLRPGVPLGLLGIELETRRRNRLNATVTAVEPGAGFALSVDESFGNCPKYIQIRQHRAVPPPATPAEPVAFGPRLPDHAAALVRATDTAFLATAAPNAVGHDPRRGVDVSHRGGRPGFIRVTEEDGTTVLTLPDFAGNLHFRSFGNLALHPWAGLLVIDVATGDLLSLTGSAEVLWDGTDLAAFAGAERLLRLRLSEGLWLPGLLPLRWEAGVVPSPALDHTGQWPTL</sequence>
<dbReference type="InterPro" id="IPR012349">
    <property type="entry name" value="Split_barrel_FMN-bd"/>
</dbReference>
<reference evidence="1 2" key="1">
    <citation type="submission" date="2018-12" db="EMBL/GenBank/DDBJ databases">
        <authorList>
            <person name="Yang Y."/>
        </authorList>
    </citation>
    <scope>NUCLEOTIDE SEQUENCE [LARGE SCALE GENOMIC DNA]</scope>
    <source>
        <strain evidence="1 2">L-25-5w-1</strain>
    </source>
</reference>
<dbReference type="PANTHER" id="PTHR42815">
    <property type="entry name" value="FAD-BINDING, PUTATIVE (AFU_ORTHOLOGUE AFUA_6G07600)-RELATED"/>
    <property type="match status" value="1"/>
</dbReference>
<proteinExistence type="predicted"/>
<name>A0A3S0KVM8_9PROT</name>
<evidence type="ECO:0000313" key="1">
    <source>
        <dbReference type="EMBL" id="RTR16413.1"/>
    </source>
</evidence>
<evidence type="ECO:0000313" key="2">
    <source>
        <dbReference type="Proteomes" id="UP000277007"/>
    </source>
</evidence>
<dbReference type="SUPFAM" id="SSF50475">
    <property type="entry name" value="FMN-binding split barrel"/>
    <property type="match status" value="1"/>
</dbReference>
<keyword evidence="2" id="KW-1185">Reference proteome</keyword>
<organism evidence="1 2">
    <name type="scientific">Azospirillum griseum</name>
    <dbReference type="NCBI Taxonomy" id="2496639"/>
    <lineage>
        <taxon>Bacteria</taxon>
        <taxon>Pseudomonadati</taxon>
        <taxon>Pseudomonadota</taxon>
        <taxon>Alphaproteobacteria</taxon>
        <taxon>Rhodospirillales</taxon>
        <taxon>Azospirillaceae</taxon>
        <taxon>Azospirillum</taxon>
    </lineage>
</organism>
<dbReference type="OrthoDB" id="9786134at2"/>
<gene>
    <name evidence="1" type="ORF">EJ903_20670</name>
</gene>
<dbReference type="AlphaFoldDB" id="A0A3S0KVM8"/>
<dbReference type="RefSeq" id="WP_126618996.1">
    <property type="nucleotide sequence ID" value="NZ_JBHUCY010000078.1"/>
</dbReference>